<dbReference type="OrthoDB" id="248495at2759"/>
<dbReference type="GO" id="GO:0007094">
    <property type="term" value="P:mitotic spindle assembly checkpoint signaling"/>
    <property type="evidence" value="ECO:0007669"/>
    <property type="project" value="InterPro"/>
</dbReference>
<dbReference type="GO" id="GO:0004672">
    <property type="term" value="F:protein kinase activity"/>
    <property type="evidence" value="ECO:0007669"/>
    <property type="project" value="InterPro"/>
</dbReference>
<reference evidence="9" key="2">
    <citation type="submission" date="2025-08" db="UniProtKB">
        <authorList>
            <consortium name="Ensembl"/>
        </authorList>
    </citation>
    <scope>IDENTIFICATION</scope>
</reference>
<reference evidence="9 10" key="1">
    <citation type="submission" date="2019-04" db="EMBL/GenBank/DDBJ databases">
        <authorList>
            <consortium name="Wellcome Sanger Institute Data Sharing"/>
        </authorList>
    </citation>
    <scope>NUCLEOTIDE SEQUENCE [LARGE SCALE GENOMIC DNA]</scope>
</reference>
<evidence type="ECO:0000256" key="2">
    <source>
        <dbReference type="ARBA" id="ARBA00022454"/>
    </source>
</evidence>
<protein>
    <submittedName>
        <fullName evidence="9">BUB1 mitotic checkpoint serine/threonine kinase B</fullName>
    </submittedName>
</protein>
<dbReference type="PROSITE" id="PS50011">
    <property type="entry name" value="PROTEIN_KINASE_DOM"/>
    <property type="match status" value="1"/>
</dbReference>
<dbReference type="InterPro" id="IPR013212">
    <property type="entry name" value="Mad3/Bub1_I"/>
</dbReference>
<dbReference type="InterPro" id="IPR000719">
    <property type="entry name" value="Prot_kinase_dom"/>
</dbReference>
<dbReference type="GO" id="GO:0000776">
    <property type="term" value="C:kinetochore"/>
    <property type="evidence" value="ECO:0007669"/>
    <property type="project" value="UniProtKB-KW"/>
</dbReference>
<proteinExistence type="predicted"/>
<dbReference type="FunFam" id="1.25.40.430:FF:000003">
    <property type="entry name" value="Checkpoint serine/threonine-protein kinase BUB1"/>
    <property type="match status" value="1"/>
</dbReference>
<evidence type="ECO:0000259" key="7">
    <source>
        <dbReference type="PROSITE" id="PS50011"/>
    </source>
</evidence>
<reference evidence="9" key="3">
    <citation type="submission" date="2025-09" db="UniProtKB">
        <authorList>
            <consortium name="Ensembl"/>
        </authorList>
    </citation>
    <scope>IDENTIFICATION</scope>
</reference>
<feature type="coiled-coil region" evidence="5">
    <location>
        <begin position="400"/>
        <end position="438"/>
    </location>
</feature>
<dbReference type="CTD" id="567006"/>
<dbReference type="GO" id="GO:0005634">
    <property type="term" value="C:nucleus"/>
    <property type="evidence" value="ECO:0007669"/>
    <property type="project" value="TreeGrafter"/>
</dbReference>
<dbReference type="GO" id="GO:0005524">
    <property type="term" value="F:ATP binding"/>
    <property type="evidence" value="ECO:0007669"/>
    <property type="project" value="InterPro"/>
</dbReference>
<keyword evidence="3" id="KW-0995">Kinetochore</keyword>
<comment type="subcellular location">
    <subcellularLocation>
        <location evidence="1">Chromosome</location>
        <location evidence="1">Centromere</location>
        <location evidence="1">Kinetochore</location>
    </subcellularLocation>
</comment>
<evidence type="ECO:0000256" key="4">
    <source>
        <dbReference type="ARBA" id="ARBA00023328"/>
    </source>
</evidence>
<dbReference type="Gene3D" id="1.25.40.430">
    <property type="match status" value="1"/>
</dbReference>
<dbReference type="InterPro" id="IPR011009">
    <property type="entry name" value="Kinase-like_dom_sf"/>
</dbReference>
<dbReference type="AlphaFoldDB" id="A0A8C9V4V7"/>
<dbReference type="Gene3D" id="1.10.510.10">
    <property type="entry name" value="Transferase(Phosphotransferase) domain 1"/>
    <property type="match status" value="1"/>
</dbReference>
<dbReference type="SUPFAM" id="SSF56112">
    <property type="entry name" value="Protein kinase-like (PK-like)"/>
    <property type="match status" value="1"/>
</dbReference>
<dbReference type="Ensembl" id="ENSSFOT00015025179.2">
    <property type="protein sequence ID" value="ENSSFOP00015024905.1"/>
    <property type="gene ID" value="ENSSFOG00015016012.2"/>
</dbReference>
<organism evidence="9 10">
    <name type="scientific">Scleropages formosus</name>
    <name type="common">Asian bonytongue</name>
    <name type="synonym">Osteoglossum formosum</name>
    <dbReference type="NCBI Taxonomy" id="113540"/>
    <lineage>
        <taxon>Eukaryota</taxon>
        <taxon>Metazoa</taxon>
        <taxon>Chordata</taxon>
        <taxon>Craniata</taxon>
        <taxon>Vertebrata</taxon>
        <taxon>Euteleostomi</taxon>
        <taxon>Actinopterygii</taxon>
        <taxon>Neopterygii</taxon>
        <taxon>Teleostei</taxon>
        <taxon>Osteoglossocephala</taxon>
        <taxon>Osteoglossomorpha</taxon>
        <taxon>Osteoglossiformes</taxon>
        <taxon>Osteoglossidae</taxon>
        <taxon>Scleropages</taxon>
    </lineage>
</organism>
<dbReference type="PANTHER" id="PTHR14030:SF25">
    <property type="entry name" value="MITOTIC CHECKPOINT SERINE_THREONINE-PROTEIN KINASE BUB1 BETA"/>
    <property type="match status" value="1"/>
</dbReference>
<dbReference type="Pfam" id="PF08311">
    <property type="entry name" value="Mad3_BUB1_I"/>
    <property type="match status" value="1"/>
</dbReference>
<dbReference type="SMART" id="SM00777">
    <property type="entry name" value="Mad3_BUB1_I"/>
    <property type="match status" value="1"/>
</dbReference>
<dbReference type="KEGG" id="sfm:108919506"/>
<dbReference type="GeneTree" id="ENSGT00940000158912"/>
<dbReference type="PANTHER" id="PTHR14030">
    <property type="entry name" value="MITOTIC CHECKPOINT SERINE/THREONINE-PROTEIN KINASE BUB1"/>
    <property type="match status" value="1"/>
</dbReference>
<keyword evidence="4" id="KW-0137">Centromere</keyword>
<evidence type="ECO:0000313" key="9">
    <source>
        <dbReference type="Ensembl" id="ENSSFOP00015024905.1"/>
    </source>
</evidence>
<dbReference type="Proteomes" id="UP000694397">
    <property type="component" value="Chromosome 15"/>
</dbReference>
<sequence length="1027" mass="115301">MAEGEAEWELSKENIQPLREGRRIGALQQALSQQDGSSHTTVQQQKQAFECELRMYTGDDPLDVWDRYIKWTQQVYPQGGKESNLLVLLERAVIAFANEKRYHNDSRYVNLWLKHGENITEPLEIYNYMHRHGIGVQLAAFYIAWSEEFEKHGNFKKADGIYQQGVSCGAEPADKLHQYHKEFQARVSRQVMAGMRESEQEEESLEPTQPQRSSLVDLKPRGKKTAFAPVVRTGATVSYQKRGLSFQLPAAAHSGHNSRVMVFDENQGAAVENCEPKTEQWTAPPTGRAKENEIMPEKWTNVKIPQKFGSSVVPPSAKPTFQPFVEECDQPPAVTPCKINPAVNTVLSARKPSKEESALELLQQQHAEEQPKEQSMYCKELLFRGATEFCFEELRAERYYKKVSRELEEKTAKLKAFKEDLKKQVEAKQKLLHEHSSQMDACHEVIPPVEGHPVQQVVECLPEAAAPLPVSPFNVYDENEGAASAGSNLTAPNEGLPLDKEVDNTVNGPATKVMPFTIFCDSDTSEQSQERVSIAATSKPPTCRSLNTILKPIVESVPKPEIDTLERMKPISEDSILGSYRNKTLCPSPEHTHDFVRAVHLASTPFSASQGERDFSDSDGNLSALPPFTAVSVQTPAVKQEDYEMALHGVNQLSPIQEVSQENGQCSSSSSSLDGTSCVKIMHLTHQSEPDTPELIHIAAEQTAQAFLSETEMENPSSADSRRRALEKLDLDAFPNFFRKAEPLPTVMEGEVLFEGDETIVIFSKIASGENYSVYLGKTNINENVVVKVDHESVPWDFYIHVQLRNRLGLDSHKYFGRKSSCFLYKDGCITLHWGHHWGTLQDFLARSTLPQVASLVLELLELVQQMHSCHLLHGDIRPGTLHVCYRETCGSEDSVLKVLDFSHSLDLDLQPVVISTVSLPGIQTLLEQGVLLSTSSPYQVDLLGIAETVYMMLKRKKMKLVKKEAEWRLDDDLEISGTHDAVWQDFFKKILNAESASSVLTELQELLKNNFNDCIDDQLTSVIWLP</sequence>
<evidence type="ECO:0000313" key="10">
    <source>
        <dbReference type="Proteomes" id="UP000694397"/>
    </source>
</evidence>
<name>A0A8C9V4V7_SCLFO</name>
<gene>
    <name evidence="9" type="primary">BUB1B</name>
</gene>
<dbReference type="GO" id="GO:0051754">
    <property type="term" value="P:meiotic sister chromatid cohesion, centromeric"/>
    <property type="evidence" value="ECO:0007669"/>
    <property type="project" value="TreeGrafter"/>
</dbReference>
<feature type="domain" description="Protein kinase" evidence="7">
    <location>
        <begin position="760"/>
        <end position="1027"/>
    </location>
</feature>
<dbReference type="GeneID" id="108919506"/>
<keyword evidence="2" id="KW-0158">Chromosome</keyword>
<evidence type="ECO:0000259" key="8">
    <source>
        <dbReference type="PROSITE" id="PS51489"/>
    </source>
</evidence>
<keyword evidence="5" id="KW-0175">Coiled coil</keyword>
<evidence type="ECO:0000256" key="1">
    <source>
        <dbReference type="ARBA" id="ARBA00004629"/>
    </source>
</evidence>
<feature type="region of interest" description="Disordered" evidence="6">
    <location>
        <begin position="194"/>
        <end position="219"/>
    </location>
</feature>
<keyword evidence="10" id="KW-1185">Reference proteome</keyword>
<accession>A0A8C9V4V7</accession>
<evidence type="ECO:0000256" key="6">
    <source>
        <dbReference type="SAM" id="MobiDB-lite"/>
    </source>
</evidence>
<feature type="domain" description="BUB1 N-terminal" evidence="8">
    <location>
        <begin position="49"/>
        <end position="214"/>
    </location>
</feature>
<evidence type="ECO:0000256" key="3">
    <source>
        <dbReference type="ARBA" id="ARBA00022838"/>
    </source>
</evidence>
<evidence type="ECO:0000256" key="5">
    <source>
        <dbReference type="SAM" id="Coils"/>
    </source>
</evidence>
<dbReference type="InterPro" id="IPR015661">
    <property type="entry name" value="Bub1/Mad3"/>
</dbReference>
<dbReference type="PROSITE" id="PS51489">
    <property type="entry name" value="BUB1_N"/>
    <property type="match status" value="1"/>
</dbReference>